<keyword evidence="1" id="KW-1185">Reference proteome</keyword>
<sequence length="611" mass="66384">MEVSTTETRDSVSSADEGKQQSLPGNSGRCGHRVQFNQHQQELADVAAYCRAKCKEWLSVGAYPMDKKLAEFFTDSAMQRTAATGWCSFRFTPGDLESVWCRQFARTLKQLGWTATDAAQERPAPPPECQLQPPSLPPPLLLGPEAALSLRRQPNFVQHAARVVCWGCRQSDEDGNVGGVSSYWKLCETLESFERSLQQLAGMRLLMTDGAADQQAAGNKMRRGDRICRGLESADFLLPTLHLGEVWGRRLALFLKAQGDCCFHLRPERAADASPAKSVVYYRPEPDQNSGRKRLEALESIRIKKFGGSVGRDAAWGGHQLLLLQAWPTSGQRVRLTGRDFTLDTFLLLAPRRNWIEFGCAGFFHRGLVRISQQQSPQPSKSSGSSGTSTTSSSTAAATAKASSTPGCCWLPEQLLDYLCTAEPATASWFNSVVYPQLDAVASYLAMALSQQVLDSSHAQFRLTRLSFLVLQAPSTTAGVANSNSPEGCGRAAGPSSNPTNAPPAAADCQLQVRLVDVGQCAGGSCEEGAQDWSRAETLTTSRIAQEAAMIVAELMVRSGGRTGVTQANWGAFAENYPARRLVAPHSMRPVFDSVDPAVQRAVLAAARRHR</sequence>
<accession>A0A1I8GK87</accession>
<name>A0A1I8GK87_9PLAT</name>
<proteinExistence type="predicted"/>
<reference evidence="2" key="1">
    <citation type="submission" date="2016-11" db="UniProtKB">
        <authorList>
            <consortium name="WormBaseParasite"/>
        </authorList>
    </citation>
    <scope>IDENTIFICATION</scope>
</reference>
<evidence type="ECO:0000313" key="2">
    <source>
        <dbReference type="WBParaSite" id="maker-uti_cns_0002155-snap-gene-0.6-mRNA-1"/>
    </source>
</evidence>
<dbReference type="Proteomes" id="UP000095280">
    <property type="component" value="Unplaced"/>
</dbReference>
<protein>
    <submittedName>
        <fullName evidence="2">Calpain catalytic domain-containing protein</fullName>
    </submittedName>
</protein>
<dbReference type="AlphaFoldDB" id="A0A1I8GK87"/>
<organism evidence="1 2">
    <name type="scientific">Macrostomum lignano</name>
    <dbReference type="NCBI Taxonomy" id="282301"/>
    <lineage>
        <taxon>Eukaryota</taxon>
        <taxon>Metazoa</taxon>
        <taxon>Spiralia</taxon>
        <taxon>Lophotrochozoa</taxon>
        <taxon>Platyhelminthes</taxon>
        <taxon>Rhabditophora</taxon>
        <taxon>Macrostomorpha</taxon>
        <taxon>Macrostomida</taxon>
        <taxon>Macrostomidae</taxon>
        <taxon>Macrostomum</taxon>
    </lineage>
</organism>
<dbReference type="WBParaSite" id="maker-uti_cns_0002155-snap-gene-0.6-mRNA-1">
    <property type="protein sequence ID" value="maker-uti_cns_0002155-snap-gene-0.6-mRNA-1"/>
    <property type="gene ID" value="maker-uti_cns_0002155-snap-gene-0.6"/>
</dbReference>
<evidence type="ECO:0000313" key="1">
    <source>
        <dbReference type="Proteomes" id="UP000095280"/>
    </source>
</evidence>